<feature type="region of interest" description="Disordered" evidence="3">
    <location>
        <begin position="618"/>
        <end position="674"/>
    </location>
</feature>
<dbReference type="GO" id="GO:0008270">
    <property type="term" value="F:zinc ion binding"/>
    <property type="evidence" value="ECO:0007669"/>
    <property type="project" value="InterPro"/>
</dbReference>
<dbReference type="RefSeq" id="XP_016599610.1">
    <property type="nucleotide sequence ID" value="XM_016744291.1"/>
</dbReference>
<dbReference type="InterPro" id="IPR052761">
    <property type="entry name" value="Fungal_Detox/Toxin_TFs"/>
</dbReference>
<dbReference type="SMART" id="SM00135">
    <property type="entry name" value="LY"/>
    <property type="match status" value="5"/>
</dbReference>
<dbReference type="STRING" id="27334.A0A0A2K0W6"/>
<gene>
    <name evidence="5" type="ORF">PEX2_070200</name>
</gene>
<dbReference type="GO" id="GO:0006351">
    <property type="term" value="P:DNA-templated transcription"/>
    <property type="evidence" value="ECO:0007669"/>
    <property type="project" value="InterPro"/>
</dbReference>
<dbReference type="InterPro" id="IPR006176">
    <property type="entry name" value="3-OHacyl-CoA_DH_NAD-bd"/>
</dbReference>
<dbReference type="Gene3D" id="1.10.1040.10">
    <property type="entry name" value="N-(1-d-carboxylethyl)-l-norvaline Dehydrogenase, domain 2"/>
    <property type="match status" value="1"/>
</dbReference>
<feature type="compositionally biased region" description="Polar residues" evidence="3">
    <location>
        <begin position="618"/>
        <end position="638"/>
    </location>
</feature>
<dbReference type="Gene3D" id="3.40.50.720">
    <property type="entry name" value="NAD(P)-binding Rossmann-like Domain"/>
    <property type="match status" value="1"/>
</dbReference>
<dbReference type="InterPro" id="IPR013328">
    <property type="entry name" value="6PGD_dom2"/>
</dbReference>
<dbReference type="CDD" id="cd12148">
    <property type="entry name" value="fungal_TF_MHR"/>
    <property type="match status" value="1"/>
</dbReference>
<dbReference type="AlphaFoldDB" id="A0A0A2K0W6"/>
<keyword evidence="1" id="KW-0560">Oxidoreductase</keyword>
<dbReference type="InterPro" id="IPR008927">
    <property type="entry name" value="6-PGluconate_DH-like_C_sf"/>
</dbReference>
<dbReference type="PhylomeDB" id="A0A0A2K0W6"/>
<organism evidence="5 6">
    <name type="scientific">Penicillium expansum</name>
    <name type="common">Blue mold rot fungus</name>
    <dbReference type="NCBI Taxonomy" id="27334"/>
    <lineage>
        <taxon>Eukaryota</taxon>
        <taxon>Fungi</taxon>
        <taxon>Dikarya</taxon>
        <taxon>Ascomycota</taxon>
        <taxon>Pezizomycotina</taxon>
        <taxon>Eurotiomycetes</taxon>
        <taxon>Eurotiomycetidae</taxon>
        <taxon>Eurotiales</taxon>
        <taxon>Aspergillaceae</taxon>
        <taxon>Penicillium</taxon>
    </lineage>
</organism>
<evidence type="ECO:0000256" key="1">
    <source>
        <dbReference type="ARBA" id="ARBA00023002"/>
    </source>
</evidence>
<dbReference type="HOGENOM" id="CLU_270024_0_0_1"/>
<proteinExistence type="predicted"/>
<dbReference type="Gene3D" id="2.120.10.30">
    <property type="entry name" value="TolB, C-terminal domain"/>
    <property type="match status" value="2"/>
</dbReference>
<reference evidence="5 6" key="1">
    <citation type="journal article" date="2015" name="Mol. Plant Microbe Interact.">
        <title>Genome, transcriptome, and functional analyses of Penicillium expansum provide new insights into secondary metabolism and pathogenicity.</title>
        <authorList>
            <person name="Ballester A.R."/>
            <person name="Marcet-Houben M."/>
            <person name="Levin E."/>
            <person name="Sela N."/>
            <person name="Selma-Lazaro C."/>
            <person name="Carmona L."/>
            <person name="Wisniewski M."/>
            <person name="Droby S."/>
            <person name="Gonzalez-Candelas L."/>
            <person name="Gabaldon T."/>
        </authorList>
    </citation>
    <scope>NUCLEOTIDE SEQUENCE [LARGE SCALE GENOMIC DNA]</scope>
    <source>
        <strain evidence="5 6">MD-8</strain>
    </source>
</reference>
<keyword evidence="6" id="KW-1185">Reference proteome</keyword>
<sequence>MSSNWEPPRNYRSRPVAILGAGVLGRRVGCIWASAGFDVNIRDPSAQQRADGIAYIEENVQSYSAKTNQVPGSFEAVEDMKQAVENAWLVIEAVPEKLELKIATFAELEALTPKDCILASNSSSYKSSEVISQISDSTKTRVLNMHYYMPPACMIVEVMTDGYTTPEIISFMVERCKEAATNPYVARKESTGFIFNRLWAAVKREVLTILAEGVSVPEEIDAMWSELFVKAGTLPCRTMDNVGLDTVAFIEGHYVEERGLSPEKTVDFLKSTYLDHGKLGTKCSKGGLYPPSDPTPIKADSKKPEILVLDLGLSAATPSMKSGEILRVSADGKVQKSILKGQSLPDGLAVDSTSGRMFWTCMGGPGKSDGAVYSANVDGTDIQTLVAAGTLNTPKQLAIDSVAQSVYFSDREGCRVYRCAFDGSNLEVLIDNNGRDLTPTERVSEWCVGVAVSPSQGKFYWTQKGPSKGGEGRILCANITMPEGQSADARGDIQCVLADLPEPIDLEVEETSRTLYWTDRGELPWGNSLNRAKLGEDGLPLSTSSPLGYEILTRGLNEAIGLKLDSINSHVYLTDLGGSIYRCDLDGNYKEKLLFEEHRAFTGITILIRERHTRRTASVISSPPHANSNGLIPQSSLPLNAFPNAPPSHEGPPGLASMRSVSNPPDYTRHRDEEQTGVEIATKVLGKNNKPGQAPFYTGDSPGFGAVFDICSPSDQPTPRHILLTSKTSVSLSPEDKAYLQYKGAFNMPRKETCDELLRAYFHHVHPIMPVIDATTLPHLYPSGDGQSYNLILLWSIFFAAANYLSVDAWKSEGFSSRKEMKESMYARAKCLHHNGGETDHAVLLQSALLLGFYHSEADTYSQPWYWLGIAISLCQTMGLHRFSATVCANSPIAGAQQRLWRRLWWTTFFRDRWLSLTMGRPLRINMNDCNTVLPSAVDMLDDFIGLPKPISAAYIPKDLPQLAEYWVTMIQLTQLLGGTLILCYQPFGTSSSFQQVEALEKKILRFQLPDNQETGQSPLATFYLYHLQLHYQAFIITFYRPFITKTLEGLPASRQDTWQTHVRNQINMAALQTNAILDNLAHEKLLGFSVGMTPPLLVPAMHIHLLNCKSPDPVSRRLGLNKIEVCMIVLEQMQPTHPCASVFRGIFLEAIRYIFPNYVAQTVLPELVSESSPLQEVSMEDPMAGITIGEDAIDALMDEVSIFNFWESLNNMQT</sequence>
<evidence type="ECO:0000313" key="5">
    <source>
        <dbReference type="EMBL" id="KGO58075.1"/>
    </source>
</evidence>
<dbReference type="GO" id="GO:0003677">
    <property type="term" value="F:DNA binding"/>
    <property type="evidence" value="ECO:0007669"/>
    <property type="project" value="InterPro"/>
</dbReference>
<dbReference type="InterPro" id="IPR036291">
    <property type="entry name" value="NAD(P)-bd_dom_sf"/>
</dbReference>
<dbReference type="GO" id="GO:0070403">
    <property type="term" value="F:NAD+ binding"/>
    <property type="evidence" value="ECO:0007669"/>
    <property type="project" value="InterPro"/>
</dbReference>
<feature type="domain" description="Xylanolytic transcriptional activator regulatory" evidence="4">
    <location>
        <begin position="864"/>
        <end position="941"/>
    </location>
</feature>
<dbReference type="InterPro" id="IPR000033">
    <property type="entry name" value="LDLR_classB_rpt"/>
</dbReference>
<dbReference type="SUPFAM" id="SSF48179">
    <property type="entry name" value="6-phosphogluconate dehydrogenase C-terminal domain-like"/>
    <property type="match status" value="1"/>
</dbReference>
<dbReference type="SUPFAM" id="SSF63829">
    <property type="entry name" value="Calcium-dependent phosphotriesterase"/>
    <property type="match status" value="1"/>
</dbReference>
<dbReference type="EMBL" id="JQFZ01000122">
    <property type="protein sequence ID" value="KGO58075.1"/>
    <property type="molecule type" value="Genomic_DNA"/>
</dbReference>
<dbReference type="OrthoDB" id="4161332at2759"/>
<dbReference type="Pfam" id="PF04082">
    <property type="entry name" value="Fungal_trans"/>
    <property type="match status" value="1"/>
</dbReference>
<dbReference type="VEuPathDB" id="FungiDB:PEXP_069540"/>
<dbReference type="InterPro" id="IPR011042">
    <property type="entry name" value="6-blade_b-propeller_TolB-like"/>
</dbReference>
<evidence type="ECO:0000256" key="2">
    <source>
        <dbReference type="ARBA" id="ARBA00023242"/>
    </source>
</evidence>
<evidence type="ECO:0000313" key="6">
    <source>
        <dbReference type="Proteomes" id="UP000030143"/>
    </source>
</evidence>
<dbReference type="Proteomes" id="UP000030143">
    <property type="component" value="Unassembled WGS sequence"/>
</dbReference>
<dbReference type="GeneID" id="27679711"/>
<dbReference type="GO" id="GO:0006631">
    <property type="term" value="P:fatty acid metabolic process"/>
    <property type="evidence" value="ECO:0007669"/>
    <property type="project" value="InterPro"/>
</dbReference>
<dbReference type="GO" id="GO:0016616">
    <property type="term" value="F:oxidoreductase activity, acting on the CH-OH group of donors, NAD or NADP as acceptor"/>
    <property type="evidence" value="ECO:0007669"/>
    <property type="project" value="InterPro"/>
</dbReference>
<evidence type="ECO:0000256" key="3">
    <source>
        <dbReference type="SAM" id="MobiDB-lite"/>
    </source>
</evidence>
<keyword evidence="2" id="KW-0539">Nucleus</keyword>
<dbReference type="InterPro" id="IPR006108">
    <property type="entry name" value="3HC_DH_C"/>
</dbReference>
<name>A0A0A2K0W6_PENEN</name>
<dbReference type="SMART" id="SM00906">
    <property type="entry name" value="Fungal_trans"/>
    <property type="match status" value="1"/>
</dbReference>
<dbReference type="InterPro" id="IPR007219">
    <property type="entry name" value="XnlR_reg_dom"/>
</dbReference>
<accession>A0A0A2K0W6</accession>
<dbReference type="PANTHER" id="PTHR47425:SF3">
    <property type="entry name" value="ZN(II)2CYS6 TRANSCRIPTION FACTOR (EUROFUNG)"/>
    <property type="match status" value="1"/>
</dbReference>
<dbReference type="PANTHER" id="PTHR47425">
    <property type="entry name" value="FARB-RELATED"/>
    <property type="match status" value="1"/>
</dbReference>
<dbReference type="Pfam" id="PF00725">
    <property type="entry name" value="3HCDH"/>
    <property type="match status" value="1"/>
</dbReference>
<evidence type="ECO:0000259" key="4">
    <source>
        <dbReference type="SMART" id="SM00906"/>
    </source>
</evidence>
<dbReference type="SUPFAM" id="SSF51735">
    <property type="entry name" value="NAD(P)-binding Rossmann-fold domains"/>
    <property type="match status" value="1"/>
</dbReference>
<protein>
    <submittedName>
        <fullName evidence="5">Dehydrogenase, multihelical</fullName>
    </submittedName>
</protein>
<comment type="caution">
    <text evidence="5">The sequence shown here is derived from an EMBL/GenBank/DDBJ whole genome shotgun (WGS) entry which is preliminary data.</text>
</comment>
<dbReference type="Pfam" id="PF02737">
    <property type="entry name" value="3HCDH_N"/>
    <property type="match status" value="1"/>
</dbReference>